<keyword evidence="14" id="KW-0238">DNA-binding</keyword>
<evidence type="ECO:0000256" key="18">
    <source>
        <dbReference type="ARBA" id="ARBA00023268"/>
    </source>
</evidence>
<evidence type="ECO:0000256" key="2">
    <source>
        <dbReference type="ARBA" id="ARBA00012727"/>
    </source>
</evidence>
<evidence type="ECO:0000256" key="8">
    <source>
        <dbReference type="ARBA" id="ARBA00022741"/>
    </source>
</evidence>
<keyword evidence="10" id="KW-0378">Hydrolase</keyword>
<dbReference type="InterPro" id="IPR014143">
    <property type="entry name" value="NHEJ_ligase_prk"/>
</dbReference>
<evidence type="ECO:0000256" key="15">
    <source>
        <dbReference type="ARBA" id="ARBA00023172"/>
    </source>
</evidence>
<dbReference type="RefSeq" id="WP_311690821.1">
    <property type="nucleotide sequence ID" value="NZ_JAVRHL010000002.1"/>
</dbReference>
<reference evidence="23 24" key="1">
    <citation type="submission" date="2023-09" db="EMBL/GenBank/DDBJ databases">
        <authorList>
            <person name="Rey-Velasco X."/>
        </authorList>
    </citation>
    <scope>NUCLEOTIDE SEQUENCE [LARGE SCALE GENOMIC DNA]</scope>
    <source>
        <strain evidence="23 24">F158</strain>
    </source>
</reference>
<evidence type="ECO:0000256" key="12">
    <source>
        <dbReference type="ARBA" id="ARBA00022840"/>
    </source>
</evidence>
<comment type="cofactor">
    <cofactor evidence="1">
        <name>Mn(2+)</name>
        <dbReference type="ChEBI" id="CHEBI:29035"/>
    </cofactor>
</comment>
<keyword evidence="13" id="KW-0239">DNA-directed DNA polymerase</keyword>
<dbReference type="NCBIfam" id="TIGR02778">
    <property type="entry name" value="ligD_pol"/>
    <property type="match status" value="1"/>
</dbReference>
<dbReference type="NCBIfam" id="TIGR02777">
    <property type="entry name" value="LigD_PE_dom"/>
    <property type="match status" value="1"/>
</dbReference>
<dbReference type="PANTHER" id="PTHR42705:SF2">
    <property type="entry name" value="BIFUNCTIONAL NON-HOMOLOGOUS END JOINING PROTEIN LIGD"/>
    <property type="match status" value="1"/>
</dbReference>
<evidence type="ECO:0000256" key="19">
    <source>
        <dbReference type="ARBA" id="ARBA00029943"/>
    </source>
</evidence>
<dbReference type="CDD" id="cd07906">
    <property type="entry name" value="Adenylation_DNA_ligase_LigD_LigC"/>
    <property type="match status" value="1"/>
</dbReference>
<dbReference type="Pfam" id="PF04679">
    <property type="entry name" value="DNA_ligase_A_C"/>
    <property type="match status" value="1"/>
</dbReference>
<sequence length="819" mass="90451">MTGDADRLKRYNEKRDFARTSEPKGEAGRSGARLKFYVQKHAATRLHWDFRLEWDGALLSWAVTKGPSDDPGEKRLAVRTEDHPLSYGTFEGTIPKKEYGGGTVMLWDRGDWEPLHDPAEGLESGKLHFRLGGERMEGGWALVRMRGKKGETRENWLLIKEKDDLAGDDGDRLTRDFTTSVKTSRGMDEIAEGRNAPNGPGTAAPKSAQRGKRPAFEGLQLATLVEEAPEGDDWWHETKFDGYRCLIALGKGGPVFYTRSGKDWSDRFADLEEAAAALPCKSALIDGEVMAARIDGSPFSSLQAALSEGGPLVFHAFDCLAKDGTDLRGKPLTERRAALEALLADEPKTGKIRLTEIITGDGGEVFAAACEEGAEGVISKRTNAPYRAARSKAWVKVKCTKRQEFVIGGLSPSDKAGRPFSSLLLGEFRDRALIYRGRVGTGFKARDFEAIGKAARPRKTSPFEDVPKGMARGAIWVTPDMIAEVDFTELTRDGHIRHGAFLGLRSDKDAAEVRMDHETAEENAVVAGIAITHPGRQLFSGTGITKLDFARYYEMAGERMVEAAGDRPLSLLRCPSGPEEACFFQKHPGKGWPEDMPRVEIEEKDGMEDYLYATRPSHFVASAQMGAIEFHIWGARRDRLDRPDRVVFDLDPDGGLDFADVKHAAFDVKDRLEDLGIAASAMVTGGKGVHVWAPLRRTRSWETVKLFSKTVAHVMQQDAPDRYVATMSKAKRKGKIFIDWLRNERGSTAITPYSVRARPGGPVARPVTWDELDTLGSANAFTLDAAESWWPKTCPYLAAQDALQSITDRTIEALEKMTS</sequence>
<keyword evidence="11" id="KW-0269">Exonuclease</keyword>
<evidence type="ECO:0000256" key="4">
    <source>
        <dbReference type="ARBA" id="ARBA00022679"/>
    </source>
</evidence>
<dbReference type="PROSITE" id="PS50160">
    <property type="entry name" value="DNA_LIGASE_A3"/>
    <property type="match status" value="1"/>
</dbReference>
<dbReference type="Gene3D" id="2.40.50.140">
    <property type="entry name" value="Nucleic acid-binding proteins"/>
    <property type="match status" value="1"/>
</dbReference>
<dbReference type="InterPro" id="IPR012340">
    <property type="entry name" value="NA-bd_OB-fold"/>
</dbReference>
<keyword evidence="24" id="KW-1185">Reference proteome</keyword>
<feature type="domain" description="ATP-dependent DNA ligase family profile" evidence="22">
    <location>
        <begin position="305"/>
        <end position="440"/>
    </location>
</feature>
<dbReference type="Proteomes" id="UP001265259">
    <property type="component" value="Unassembled WGS sequence"/>
</dbReference>
<keyword evidence="15" id="KW-0233">DNA recombination</keyword>
<keyword evidence="18" id="KW-0511">Multifunctional enzyme</keyword>
<evidence type="ECO:0000256" key="16">
    <source>
        <dbReference type="ARBA" id="ARBA00023204"/>
    </source>
</evidence>
<keyword evidence="6" id="KW-0540">Nuclease</keyword>
<evidence type="ECO:0000256" key="13">
    <source>
        <dbReference type="ARBA" id="ARBA00022932"/>
    </source>
</evidence>
<dbReference type="CDD" id="cd07971">
    <property type="entry name" value="OBF_DNA_ligase_LigD"/>
    <property type="match status" value="1"/>
</dbReference>
<dbReference type="NCBIfam" id="TIGR02776">
    <property type="entry name" value="NHEJ_ligase_prk"/>
    <property type="match status" value="1"/>
</dbReference>
<dbReference type="SUPFAM" id="SSF56091">
    <property type="entry name" value="DNA ligase/mRNA capping enzyme, catalytic domain"/>
    <property type="match status" value="1"/>
</dbReference>
<organism evidence="23 24">
    <name type="scientific">Tropicimonas omnivorans</name>
    <dbReference type="NCBI Taxonomy" id="3075590"/>
    <lineage>
        <taxon>Bacteria</taxon>
        <taxon>Pseudomonadati</taxon>
        <taxon>Pseudomonadota</taxon>
        <taxon>Alphaproteobacteria</taxon>
        <taxon>Rhodobacterales</taxon>
        <taxon>Roseobacteraceae</taxon>
        <taxon>Tropicimonas</taxon>
    </lineage>
</organism>
<evidence type="ECO:0000256" key="10">
    <source>
        <dbReference type="ARBA" id="ARBA00022801"/>
    </source>
</evidence>
<evidence type="ECO:0000259" key="22">
    <source>
        <dbReference type="PROSITE" id="PS50160"/>
    </source>
</evidence>
<dbReference type="Pfam" id="PF21686">
    <property type="entry name" value="LigD_Prim-Pol"/>
    <property type="match status" value="1"/>
</dbReference>
<dbReference type="SUPFAM" id="SSF50249">
    <property type="entry name" value="Nucleic acid-binding proteins"/>
    <property type="match status" value="1"/>
</dbReference>
<keyword evidence="12" id="KW-0067">ATP-binding</keyword>
<evidence type="ECO:0000256" key="17">
    <source>
        <dbReference type="ARBA" id="ARBA00023211"/>
    </source>
</evidence>
<evidence type="ECO:0000256" key="9">
    <source>
        <dbReference type="ARBA" id="ARBA00022763"/>
    </source>
</evidence>
<dbReference type="InterPro" id="IPR014146">
    <property type="entry name" value="LigD_ligase_dom"/>
</dbReference>
<keyword evidence="9" id="KW-0227">DNA damage</keyword>
<feature type="region of interest" description="Disordered" evidence="21">
    <location>
        <begin position="181"/>
        <end position="212"/>
    </location>
</feature>
<dbReference type="Pfam" id="PF13298">
    <property type="entry name" value="LigD_N"/>
    <property type="match status" value="1"/>
</dbReference>
<comment type="catalytic activity">
    <reaction evidence="20">
        <text>ATP + (deoxyribonucleotide)n-3'-hydroxyl + 5'-phospho-(deoxyribonucleotide)m = (deoxyribonucleotide)n+m + AMP + diphosphate.</text>
        <dbReference type="EC" id="6.5.1.1"/>
    </reaction>
</comment>
<dbReference type="InterPro" id="IPR014145">
    <property type="entry name" value="LigD_pol_dom"/>
</dbReference>
<keyword evidence="17" id="KW-0464">Manganese</keyword>
<dbReference type="InterPro" id="IPR014144">
    <property type="entry name" value="LigD_PE_domain"/>
</dbReference>
<comment type="caution">
    <text evidence="23">The sequence shown here is derived from an EMBL/GenBank/DDBJ whole genome shotgun (WGS) entry which is preliminary data.</text>
</comment>
<dbReference type="Gene3D" id="3.30.1490.70">
    <property type="match status" value="1"/>
</dbReference>
<evidence type="ECO:0000256" key="1">
    <source>
        <dbReference type="ARBA" id="ARBA00001936"/>
    </source>
</evidence>
<dbReference type="InterPro" id="IPR052171">
    <property type="entry name" value="NHEJ_LigD"/>
</dbReference>
<protein>
    <recommendedName>
        <fullName evidence="2">DNA ligase (ATP)</fullName>
        <ecNumber evidence="2">6.5.1.1</ecNumber>
    </recommendedName>
    <alternativeName>
        <fullName evidence="19">NHEJ DNA polymerase</fullName>
    </alternativeName>
</protein>
<dbReference type="NCBIfam" id="TIGR02779">
    <property type="entry name" value="NHEJ_ligase_lig"/>
    <property type="match status" value="1"/>
</dbReference>
<evidence type="ECO:0000256" key="3">
    <source>
        <dbReference type="ARBA" id="ARBA00022598"/>
    </source>
</evidence>
<evidence type="ECO:0000256" key="20">
    <source>
        <dbReference type="ARBA" id="ARBA00034003"/>
    </source>
</evidence>
<dbReference type="EMBL" id="JAVRHL010000002">
    <property type="protein sequence ID" value="MDT0682868.1"/>
    <property type="molecule type" value="Genomic_DNA"/>
</dbReference>
<evidence type="ECO:0000256" key="7">
    <source>
        <dbReference type="ARBA" id="ARBA00022723"/>
    </source>
</evidence>
<keyword evidence="7" id="KW-0479">Metal-binding</keyword>
<gene>
    <name evidence="23" type="primary">ligD</name>
    <name evidence="23" type="ORF">RM543_09235</name>
</gene>
<dbReference type="Gene3D" id="3.30.470.30">
    <property type="entry name" value="DNA ligase/mRNA capping enzyme"/>
    <property type="match status" value="1"/>
</dbReference>
<name>A0ABU3DGM0_9RHOB</name>
<keyword evidence="3 23" id="KW-0436">Ligase</keyword>
<dbReference type="EC" id="6.5.1.1" evidence="2"/>
<dbReference type="Gene3D" id="3.90.920.10">
    <property type="entry name" value="DNA primase, PRIM domain"/>
    <property type="match status" value="1"/>
</dbReference>
<evidence type="ECO:0000313" key="23">
    <source>
        <dbReference type="EMBL" id="MDT0682868.1"/>
    </source>
</evidence>
<evidence type="ECO:0000256" key="6">
    <source>
        <dbReference type="ARBA" id="ARBA00022722"/>
    </source>
</evidence>
<keyword evidence="16" id="KW-0234">DNA repair</keyword>
<evidence type="ECO:0000256" key="5">
    <source>
        <dbReference type="ARBA" id="ARBA00022695"/>
    </source>
</evidence>
<evidence type="ECO:0000256" key="21">
    <source>
        <dbReference type="SAM" id="MobiDB-lite"/>
    </source>
</evidence>
<feature type="compositionally biased region" description="Basic and acidic residues" evidence="21">
    <location>
        <begin position="1"/>
        <end position="27"/>
    </location>
</feature>
<feature type="region of interest" description="Disordered" evidence="21">
    <location>
        <begin position="1"/>
        <end position="30"/>
    </location>
</feature>
<keyword evidence="8" id="KW-0547">Nucleotide-binding</keyword>
<proteinExistence type="predicted"/>
<keyword evidence="5" id="KW-0548">Nucleotidyltransferase</keyword>
<accession>A0ABU3DGM0</accession>
<dbReference type="InterPro" id="IPR012310">
    <property type="entry name" value="DNA_ligase_ATP-dep_cent"/>
</dbReference>
<dbReference type="Pfam" id="PF01068">
    <property type="entry name" value="DNA_ligase_A_M"/>
    <property type="match status" value="1"/>
</dbReference>
<evidence type="ECO:0000256" key="11">
    <source>
        <dbReference type="ARBA" id="ARBA00022839"/>
    </source>
</evidence>
<evidence type="ECO:0000313" key="24">
    <source>
        <dbReference type="Proteomes" id="UP001265259"/>
    </source>
</evidence>
<evidence type="ECO:0000256" key="14">
    <source>
        <dbReference type="ARBA" id="ARBA00023125"/>
    </source>
</evidence>
<dbReference type="GO" id="GO:0003910">
    <property type="term" value="F:DNA ligase (ATP) activity"/>
    <property type="evidence" value="ECO:0007669"/>
    <property type="project" value="UniProtKB-EC"/>
</dbReference>
<keyword evidence="4" id="KW-0808">Transferase</keyword>
<dbReference type="InterPro" id="IPR012309">
    <property type="entry name" value="DNA_ligase_ATP-dep_C"/>
</dbReference>
<dbReference type="PANTHER" id="PTHR42705">
    <property type="entry name" value="BIFUNCTIONAL NON-HOMOLOGOUS END JOINING PROTEIN LIGD"/>
    <property type="match status" value="1"/>
</dbReference>